<proteinExistence type="predicted"/>
<evidence type="ECO:0000256" key="3">
    <source>
        <dbReference type="SAM" id="MobiDB-lite"/>
    </source>
</evidence>
<evidence type="ECO:0000313" key="6">
    <source>
        <dbReference type="Proteomes" id="UP001152797"/>
    </source>
</evidence>
<comment type="caution">
    <text evidence="4">The sequence shown here is derived from an EMBL/GenBank/DDBJ whole genome shotgun (WGS) entry which is preliminary data.</text>
</comment>
<name>A0A9P1BI30_9DINO</name>
<keyword evidence="6" id="KW-1185">Reference proteome</keyword>
<dbReference type="Gene3D" id="1.25.40.20">
    <property type="entry name" value="Ankyrin repeat-containing domain"/>
    <property type="match status" value="2"/>
</dbReference>
<protein>
    <submittedName>
        <fullName evidence="5">Ankyrin repeat and SOCS box protein 8 (ASB-8)</fullName>
    </submittedName>
</protein>
<dbReference type="Pfam" id="PF12796">
    <property type="entry name" value="Ank_2"/>
    <property type="match status" value="1"/>
</dbReference>
<feature type="repeat" description="ANK" evidence="1">
    <location>
        <begin position="765"/>
        <end position="797"/>
    </location>
</feature>
<dbReference type="InterPro" id="IPR002110">
    <property type="entry name" value="Ankyrin_rpt"/>
</dbReference>
<dbReference type="PROSITE" id="PS50088">
    <property type="entry name" value="ANK_REPEAT"/>
    <property type="match status" value="3"/>
</dbReference>
<keyword evidence="1" id="KW-0040">ANK repeat</keyword>
<feature type="repeat" description="ANK" evidence="1">
    <location>
        <begin position="550"/>
        <end position="582"/>
    </location>
</feature>
<dbReference type="InterPro" id="IPR036770">
    <property type="entry name" value="Ankyrin_rpt-contain_sf"/>
</dbReference>
<dbReference type="Pfam" id="PF00023">
    <property type="entry name" value="Ank"/>
    <property type="match status" value="1"/>
</dbReference>
<feature type="region of interest" description="Disordered" evidence="3">
    <location>
        <begin position="2136"/>
        <end position="2158"/>
    </location>
</feature>
<feature type="compositionally biased region" description="Low complexity" evidence="3">
    <location>
        <begin position="91"/>
        <end position="100"/>
    </location>
</feature>
<dbReference type="EMBL" id="CAMXCT010000094">
    <property type="protein sequence ID" value="CAI3973737.1"/>
    <property type="molecule type" value="Genomic_DNA"/>
</dbReference>
<dbReference type="EMBL" id="CAMXCT020000094">
    <property type="protein sequence ID" value="CAL1127112.1"/>
    <property type="molecule type" value="Genomic_DNA"/>
</dbReference>
<gene>
    <name evidence="4" type="ORF">C1SCF055_LOCUS2201</name>
</gene>
<feature type="coiled-coil region" evidence="2">
    <location>
        <begin position="49"/>
        <end position="76"/>
    </location>
</feature>
<evidence type="ECO:0000313" key="5">
    <source>
        <dbReference type="EMBL" id="CAL4761049.1"/>
    </source>
</evidence>
<evidence type="ECO:0000256" key="1">
    <source>
        <dbReference type="PROSITE-ProRule" id="PRU00023"/>
    </source>
</evidence>
<dbReference type="SUPFAM" id="SSF48403">
    <property type="entry name" value="Ankyrin repeat"/>
    <property type="match status" value="1"/>
</dbReference>
<keyword evidence="2" id="KW-0175">Coiled coil</keyword>
<organism evidence="4">
    <name type="scientific">Cladocopium goreaui</name>
    <dbReference type="NCBI Taxonomy" id="2562237"/>
    <lineage>
        <taxon>Eukaryota</taxon>
        <taxon>Sar</taxon>
        <taxon>Alveolata</taxon>
        <taxon>Dinophyceae</taxon>
        <taxon>Suessiales</taxon>
        <taxon>Symbiodiniaceae</taxon>
        <taxon>Cladocopium</taxon>
    </lineage>
</organism>
<dbReference type="EMBL" id="CAMXCT030000094">
    <property type="protein sequence ID" value="CAL4761049.1"/>
    <property type="molecule type" value="Genomic_DNA"/>
</dbReference>
<dbReference type="OrthoDB" id="421212at2759"/>
<sequence length="2856" mass="320934">METRWPFELIPVLDLHARKATVEWSELSKRQRRRLVEDKYWTNVHLNAIERRKRRMHRLEKEHDALFREYAEIVQKELVDARDAGSLGSKPPASRSRSSAMPVEPSRFSDVCLIDTLRAHGFKVPYTASGPFWAVADGNRFLRPWSCVQPVSHEALREADQDVELIVHSKSHFVALRKLEGEWQVNFGHKRHVWHDAVIATAPNGVGPYWRRDEKWHVDISQVTAFAIVHNGEGYVAPRSDRIGSSESPAFPTFIDSEFSSTPDSPSSSSCSSLLQSVVLERLVPQGAWSTSLRESRSAFNLLLESSSQSDRLSSETVARVFKRLRIYFSMCRQFVDLIQQNPSSLILPNPCDPCISKREWERAAWNQRQAFQQNRDAEQAEWEQRQASPQSSDALGGSIVAVVSVLTGEHICSCDFEHDGDRSLVDVVRNVASGVCQLPFFAIDVFCSDSEESAASPALLQEDLTWLDLGRPAEVQILKKHRVLEWTEDIFTAVDMRDTDAVRWCLTQGQDPNCTLQQSVLCCAVETGSLPVVQMLLKGQACPNFAPHSRNRPLHTAVLHDQDHVLSALLESGADPNLVNGNGDSSLWTVSKVFARQQKYWDVLELGTGQQIKRILARFLGHPTFAISIFADGAAVFEEATWGPLGFPASLQVILKQRTTTHTSTLVHSILAGDVGGAKAALEAGQDPDCWVKITGRFSEPALSAAIAVRSTRCVSLLLEGLANPNAAGGDRRTALHLAALVAEPLIAKAVLMAQANVHAQDSFGQTPLHLAAMRSNVEILQDLLEAGANPLARDQDGETPLVVGFGTELDLDARCLLLNSCWPRLQAVDIFQLILVELFDFVAIHKVRKLCRPLNCQAIFYFGHDICGGSGVDPKKRKVNTDIRHNKLIAKSLCERRKNDVHIAPHSTKLAMPDTTSLHDFNLQSLLPEVLGHGYVVRSIMPEKPCTWPTSSPEVIDHLRFLHAHPRDARLTFEPESHTYFWDGRRVSISTTGLLHNFTQGFDPDEAIAKMTSGRNWPRLGYLKHSIPDAVWPALSNLGYAEELLVLLSAKPRPDEQICELTRSLVNQHPSDKDVLQSIAQSAAQIKLQWSERAEVGASQGTWMHTSFECLLNGGFITTYDEEVSLFKKFLESLVASSKGIQVFRTEWAIFATEEDLAGSIDLALKTPDGCLVLVDWKRTKGLSLKFESFGRRMKACLSHVPDSTLWQYRLQLNIYRCILEKYYSCRISAMFIVGCNPDNGAHARVWLQLDEFYKTAVPFSHTLAKFPALFWILPAPFETMEPRIEWRYKLEVARIFLRLIQVLSLPSLHAQAKPMVSNRPGPKRMPAFIFYRYLALYQALNAHVWEGRKGKAAKEKVLGMQFFSCHDRKGGASQEGCDFQAQVDAEMQHLDDDAERMQHARLAGNDRGSDFAVSQAAPETPAAIEATAAKEEPVDAEDGLHHEVLVEDASEATWRILRKRHMVRLSTAAAAIFCMRTADISMREHALMLWILEGTDFLRFHEGDCYMLHPSGAFQRYRGVPPDSSRVHNILLQLEGLFRRLPEDLPRERLPLLQAIRRQWEDAGESDETFAQRCIRAAVSNVGENLIKHRGGEDELDVDSDVKHWRFHVARVVLQLKVRLARELTEDKLLHYMVEWCETPKKSAPACCFEDCCVEYRNDGVARQVARAEIADVYVRIPHQLKGSVPPDILERVQKFYRQTFWCNVAAFKCCQAAQALAKRGHNVTRIFIGLSSGGVGQSLFSAHLQAMYGNNFAYFDPNIWWNEDEMRKQVEQLNGCFVLTGQETPGTNKRLREDLYKKFMSAEGISGRKPYGLRTRMIETRGWKRLEANRMFQFQQVSKKDFNAILRRSFVWRAVARFEDPRAVEGAYEDMWRDGVFPKDPDLKQFLVSGPAILAALQIQNAFEMRFSKEDCERLIEDYAYWGGDRGLTEDTMREACGMPPRDVRHVTTQAACVIVVDNEPGDAEDPELMWTKVAESLMNNLFTARRLDITKPMLLRSKLKDVPNVNKEQLVTSMLANKRLIQSFSRGKTEDVFTIGLTTKVKLDTLVPYMDRTSCPVLTERLAISAFARYVNSPGRSDNAETLASIFKNMSAKVGRRGRPTSSAKVLKDKYEEKASKILSHEKDCQSLLKKMSDERHPAASQKSPAKKRLRAKAPEVELKEEPVVKQEVFDAENNQMTVSPTTYAYPDTTILRTRKMVQGLGAQKFTRRAQQHLLSHTHDLDIHNSVFTVISQLLDKLQIAPALPQDIRSALDRCVSDRDKVCSGELQTSREEGKQILTAVLYGGAIPQRFAGNEFLIRLSKVSLYMRWLAISLLEDEFHRFRSVNVNKKNPDMSILSHLYLAAEDYILTAWVTFLETLKPAHLSLHFDGVRVSLVGDYSVTEICKACESHIQAATGFRVHIREKQHRTVLQAIEQKALQEPKMTTNQCQLEKHGNCIPAAIAAILGRQAFVEEAIAAESHETRPHRSYGECEGLCKVKLIPYLTFGELKDGNYLLHSEAGGNPHCVGFSLASDADACVVHDTDCVYTLSKDALDEAIHSGVDSSTCVYFRVLESDANAQEFANEELDDEDVTALLALEAAGRKRPAAALPTKTRTHNRTEGLKTRKLGVLKRPSQHEAAAPAVDSANLIASMAPTTPPAQAQFALSVHGSDSETELIQVACSDTEMESSIDLPDWLQEDGVVAVDTHLLQSLADEVASLAATAAYQKVSKGFACPCCPWRSFQSPSRVTDHLRRYHVKRNQYCCSAKKQIKCVLSLHDSDMIRGHQAGKYLQRSAQLLKEQVRPPLPHSINAIDRRIRLLLDSEGPRFIREDALGNTVFARRVGNIFYTHAFAEMIFQELILHNAKASQC</sequence>
<feature type="region of interest" description="Disordered" evidence="3">
    <location>
        <begin position="83"/>
        <end position="102"/>
    </location>
</feature>
<accession>A0A9P1BI30</accession>
<dbReference type="SMART" id="SM00248">
    <property type="entry name" value="ANK"/>
    <property type="match status" value="7"/>
</dbReference>
<dbReference type="Proteomes" id="UP001152797">
    <property type="component" value="Unassembled WGS sequence"/>
</dbReference>
<reference evidence="4" key="1">
    <citation type="submission" date="2022-10" db="EMBL/GenBank/DDBJ databases">
        <authorList>
            <person name="Chen Y."/>
            <person name="Dougan E. K."/>
            <person name="Chan C."/>
            <person name="Rhodes N."/>
            <person name="Thang M."/>
        </authorList>
    </citation>
    <scope>NUCLEOTIDE SEQUENCE</scope>
</reference>
<evidence type="ECO:0000256" key="2">
    <source>
        <dbReference type="SAM" id="Coils"/>
    </source>
</evidence>
<evidence type="ECO:0000313" key="4">
    <source>
        <dbReference type="EMBL" id="CAI3973737.1"/>
    </source>
</evidence>
<dbReference type="PANTHER" id="PTHR24118">
    <property type="entry name" value="POTE ANKYRIN DOMAIN"/>
    <property type="match status" value="1"/>
</dbReference>
<reference evidence="5 6" key="2">
    <citation type="submission" date="2024-05" db="EMBL/GenBank/DDBJ databases">
        <authorList>
            <person name="Chen Y."/>
            <person name="Shah S."/>
            <person name="Dougan E. K."/>
            <person name="Thang M."/>
            <person name="Chan C."/>
        </authorList>
    </citation>
    <scope>NUCLEOTIDE SEQUENCE [LARGE SCALE GENOMIC DNA]</scope>
</reference>
<dbReference type="PROSITE" id="PS50297">
    <property type="entry name" value="ANK_REP_REGION"/>
    <property type="match status" value="2"/>
</dbReference>
<dbReference type="PANTHER" id="PTHR24118:SF99">
    <property type="entry name" value="POTE ANKYRIN DOMAIN FAMILY MEMBER 3C-RELATED"/>
    <property type="match status" value="1"/>
</dbReference>
<feature type="repeat" description="ANK" evidence="1">
    <location>
        <begin position="732"/>
        <end position="764"/>
    </location>
</feature>